<evidence type="ECO:0000256" key="10">
    <source>
        <dbReference type="SAM" id="Phobius"/>
    </source>
</evidence>
<evidence type="ECO:0000256" key="7">
    <source>
        <dbReference type="ARBA" id="ARBA00022927"/>
    </source>
</evidence>
<reference evidence="12 13" key="1">
    <citation type="submission" date="2016-10" db="EMBL/GenBank/DDBJ databases">
        <authorList>
            <person name="de Groot N.N."/>
        </authorList>
    </citation>
    <scope>NUCLEOTIDE SEQUENCE [LARGE SCALE GENOMIC DNA]</scope>
    <source>
        <strain evidence="12 13">DSM 21001</strain>
    </source>
</reference>
<dbReference type="Gene3D" id="3.30.1150.10">
    <property type="match status" value="1"/>
</dbReference>
<keyword evidence="7" id="KW-0653">Protein transport</keyword>
<protein>
    <submittedName>
        <fullName evidence="12">Protein TonB</fullName>
    </submittedName>
</protein>
<evidence type="ECO:0000256" key="3">
    <source>
        <dbReference type="ARBA" id="ARBA00022448"/>
    </source>
</evidence>
<dbReference type="PROSITE" id="PS52015">
    <property type="entry name" value="TONB_CTD"/>
    <property type="match status" value="1"/>
</dbReference>
<evidence type="ECO:0000256" key="9">
    <source>
        <dbReference type="ARBA" id="ARBA00023136"/>
    </source>
</evidence>
<evidence type="ECO:0000256" key="1">
    <source>
        <dbReference type="ARBA" id="ARBA00004383"/>
    </source>
</evidence>
<comment type="similarity">
    <text evidence="2">Belongs to the TonB family.</text>
</comment>
<keyword evidence="8 10" id="KW-1133">Transmembrane helix</keyword>
<dbReference type="InterPro" id="IPR051045">
    <property type="entry name" value="TonB-dependent_transducer"/>
</dbReference>
<accession>A0A1I6MH79</accession>
<keyword evidence="3" id="KW-0813">Transport</keyword>
<dbReference type="SUPFAM" id="SSF74653">
    <property type="entry name" value="TolA/TonB C-terminal domain"/>
    <property type="match status" value="1"/>
</dbReference>
<dbReference type="PANTHER" id="PTHR33446:SF2">
    <property type="entry name" value="PROTEIN TONB"/>
    <property type="match status" value="1"/>
</dbReference>
<feature type="transmembrane region" description="Helical" evidence="10">
    <location>
        <begin position="20"/>
        <end position="42"/>
    </location>
</feature>
<dbReference type="AlphaFoldDB" id="A0A1I6MH79"/>
<dbReference type="EMBL" id="FOZL01000001">
    <property type="protein sequence ID" value="SFS15066.1"/>
    <property type="molecule type" value="Genomic_DNA"/>
</dbReference>
<dbReference type="GO" id="GO:0015031">
    <property type="term" value="P:protein transport"/>
    <property type="evidence" value="ECO:0007669"/>
    <property type="project" value="UniProtKB-KW"/>
</dbReference>
<evidence type="ECO:0000256" key="6">
    <source>
        <dbReference type="ARBA" id="ARBA00022692"/>
    </source>
</evidence>
<evidence type="ECO:0000259" key="11">
    <source>
        <dbReference type="PROSITE" id="PS52015"/>
    </source>
</evidence>
<evidence type="ECO:0000256" key="5">
    <source>
        <dbReference type="ARBA" id="ARBA00022519"/>
    </source>
</evidence>
<evidence type="ECO:0000256" key="8">
    <source>
        <dbReference type="ARBA" id="ARBA00022989"/>
    </source>
</evidence>
<feature type="domain" description="TonB C-terminal" evidence="11">
    <location>
        <begin position="151"/>
        <end position="240"/>
    </location>
</feature>
<keyword evidence="9 10" id="KW-0472">Membrane</keyword>
<evidence type="ECO:0000313" key="13">
    <source>
        <dbReference type="Proteomes" id="UP000199024"/>
    </source>
</evidence>
<comment type="subcellular location">
    <subcellularLocation>
        <location evidence="1">Cell inner membrane</location>
        <topology evidence="1">Single-pass membrane protein</topology>
        <orientation evidence="1">Periplasmic side</orientation>
    </subcellularLocation>
</comment>
<dbReference type="GO" id="GO:0055085">
    <property type="term" value="P:transmembrane transport"/>
    <property type="evidence" value="ECO:0007669"/>
    <property type="project" value="InterPro"/>
</dbReference>
<dbReference type="GO" id="GO:0031992">
    <property type="term" value="F:energy transducer activity"/>
    <property type="evidence" value="ECO:0007669"/>
    <property type="project" value="TreeGrafter"/>
</dbReference>
<dbReference type="PANTHER" id="PTHR33446">
    <property type="entry name" value="PROTEIN TONB-RELATED"/>
    <property type="match status" value="1"/>
</dbReference>
<evidence type="ECO:0000256" key="4">
    <source>
        <dbReference type="ARBA" id="ARBA00022475"/>
    </source>
</evidence>
<proteinExistence type="inferred from homology"/>
<evidence type="ECO:0000313" key="12">
    <source>
        <dbReference type="EMBL" id="SFS15066.1"/>
    </source>
</evidence>
<dbReference type="NCBIfam" id="TIGR01352">
    <property type="entry name" value="tonB_Cterm"/>
    <property type="match status" value="1"/>
</dbReference>
<organism evidence="12 13">
    <name type="scientific">Granulicella pectinivorans</name>
    <dbReference type="NCBI Taxonomy" id="474950"/>
    <lineage>
        <taxon>Bacteria</taxon>
        <taxon>Pseudomonadati</taxon>
        <taxon>Acidobacteriota</taxon>
        <taxon>Terriglobia</taxon>
        <taxon>Terriglobales</taxon>
        <taxon>Acidobacteriaceae</taxon>
        <taxon>Granulicella</taxon>
    </lineage>
</organism>
<name>A0A1I6MH79_9BACT</name>
<dbReference type="OrthoDB" id="123206at2"/>
<keyword evidence="13" id="KW-1185">Reference proteome</keyword>
<gene>
    <name evidence="12" type="ORF">SAMN05421771_2643</name>
</gene>
<dbReference type="Pfam" id="PF03544">
    <property type="entry name" value="TonB_C"/>
    <property type="match status" value="1"/>
</dbReference>
<evidence type="ECO:0000256" key="2">
    <source>
        <dbReference type="ARBA" id="ARBA00006555"/>
    </source>
</evidence>
<keyword evidence="4" id="KW-1003">Cell membrane</keyword>
<dbReference type="InterPro" id="IPR037682">
    <property type="entry name" value="TonB_C"/>
</dbReference>
<keyword evidence="5" id="KW-0997">Cell inner membrane</keyword>
<dbReference type="InterPro" id="IPR006260">
    <property type="entry name" value="TonB/TolA_C"/>
</dbReference>
<sequence>MFEDSLLESQGRLVSKSRRWITAGSIGLQCLIAAAIVIVPMVKPEALPFTTVAPAVFVPLKKPPVVVKVAETHAAASAAAAPMREILRPPILPRAMPNPGLTYGPPPPDGPVMMTSMVGPVGGSPLGVPGGTGPNVVVAKPEHTGPVKVSSGVSSGMLISQIQPVYPRIAIASRTEGVVVIEAIISKSGTIESAHVISGPAMLAGAAIDAVRSFRYRPYRLNGEVTEVQTTVTVNFKLGS</sequence>
<dbReference type="STRING" id="474950.SAMN05421771_2643"/>
<keyword evidence="6 10" id="KW-0812">Transmembrane</keyword>
<dbReference type="GO" id="GO:0098797">
    <property type="term" value="C:plasma membrane protein complex"/>
    <property type="evidence" value="ECO:0007669"/>
    <property type="project" value="TreeGrafter"/>
</dbReference>
<dbReference type="RefSeq" id="WP_089839551.1">
    <property type="nucleotide sequence ID" value="NZ_FOZL01000001.1"/>
</dbReference>
<dbReference type="Proteomes" id="UP000199024">
    <property type="component" value="Unassembled WGS sequence"/>
</dbReference>